<feature type="region of interest" description="Disordered" evidence="5">
    <location>
        <begin position="325"/>
        <end position="395"/>
    </location>
</feature>
<dbReference type="SMART" id="SM00443">
    <property type="entry name" value="G_patch"/>
    <property type="match status" value="1"/>
</dbReference>
<dbReference type="Pfam" id="PF01805">
    <property type="entry name" value="Surp"/>
    <property type="match status" value="1"/>
</dbReference>
<dbReference type="InterPro" id="IPR035967">
    <property type="entry name" value="SWAP/Surp_sf"/>
</dbReference>
<dbReference type="GO" id="GO:0005654">
    <property type="term" value="C:nucleoplasm"/>
    <property type="evidence" value="ECO:0007669"/>
    <property type="project" value="TreeGrafter"/>
</dbReference>
<dbReference type="SMART" id="SM00648">
    <property type="entry name" value="SWAP"/>
    <property type="match status" value="1"/>
</dbReference>
<feature type="compositionally biased region" description="Polar residues" evidence="5">
    <location>
        <begin position="75"/>
        <end position="90"/>
    </location>
</feature>
<gene>
    <name evidence="7" type="ORF">RRG08_026498</name>
</gene>
<accession>A0AAE0Y4W5</accession>
<evidence type="ECO:0000259" key="6">
    <source>
        <dbReference type="PROSITE" id="PS50174"/>
    </source>
</evidence>
<dbReference type="InterPro" id="IPR000467">
    <property type="entry name" value="G_patch_dom"/>
</dbReference>
<feature type="region of interest" description="Disordered" evidence="5">
    <location>
        <begin position="416"/>
        <end position="443"/>
    </location>
</feature>
<keyword evidence="4" id="KW-0539">Nucleus</keyword>
<dbReference type="Gene3D" id="1.10.10.790">
    <property type="entry name" value="Surp module"/>
    <property type="match status" value="1"/>
</dbReference>
<feature type="compositionally biased region" description="Low complexity" evidence="5">
    <location>
        <begin position="325"/>
        <end position="341"/>
    </location>
</feature>
<keyword evidence="8" id="KW-1185">Reference proteome</keyword>
<dbReference type="Pfam" id="PF01585">
    <property type="entry name" value="G-patch"/>
    <property type="match status" value="1"/>
</dbReference>
<keyword evidence="3" id="KW-0508">mRNA splicing</keyword>
<feature type="region of interest" description="Disordered" evidence="5">
    <location>
        <begin position="630"/>
        <end position="679"/>
    </location>
</feature>
<keyword evidence="2" id="KW-0507">mRNA processing</keyword>
<dbReference type="EMBL" id="JAWDGP010006980">
    <property type="protein sequence ID" value="KAK3732114.1"/>
    <property type="molecule type" value="Genomic_DNA"/>
</dbReference>
<reference evidence="7" key="1">
    <citation type="journal article" date="2023" name="G3 (Bethesda)">
        <title>A reference genome for the long-term kleptoplast-retaining sea slug Elysia crispata morphotype clarki.</title>
        <authorList>
            <person name="Eastman K.E."/>
            <person name="Pendleton A.L."/>
            <person name="Shaikh M.A."/>
            <person name="Suttiyut T."/>
            <person name="Ogas R."/>
            <person name="Tomko P."/>
            <person name="Gavelis G."/>
            <person name="Widhalm J.R."/>
            <person name="Wisecaver J.H."/>
        </authorList>
    </citation>
    <scope>NUCLEOTIDE SEQUENCE</scope>
    <source>
        <strain evidence="7">ECLA1</strain>
    </source>
</reference>
<proteinExistence type="predicted"/>
<feature type="domain" description="G-patch" evidence="6">
    <location>
        <begin position="985"/>
        <end position="1032"/>
    </location>
</feature>
<dbReference type="GO" id="GO:0008380">
    <property type="term" value="P:RNA splicing"/>
    <property type="evidence" value="ECO:0007669"/>
    <property type="project" value="UniProtKB-KW"/>
</dbReference>
<evidence type="ECO:0000256" key="5">
    <source>
        <dbReference type="SAM" id="MobiDB-lite"/>
    </source>
</evidence>
<organism evidence="7 8">
    <name type="scientific">Elysia crispata</name>
    <name type="common">lettuce slug</name>
    <dbReference type="NCBI Taxonomy" id="231223"/>
    <lineage>
        <taxon>Eukaryota</taxon>
        <taxon>Metazoa</taxon>
        <taxon>Spiralia</taxon>
        <taxon>Lophotrochozoa</taxon>
        <taxon>Mollusca</taxon>
        <taxon>Gastropoda</taxon>
        <taxon>Heterobranchia</taxon>
        <taxon>Euthyneura</taxon>
        <taxon>Panpulmonata</taxon>
        <taxon>Sacoglossa</taxon>
        <taxon>Placobranchoidea</taxon>
        <taxon>Plakobranchidae</taxon>
        <taxon>Elysia</taxon>
    </lineage>
</organism>
<feature type="region of interest" description="Disordered" evidence="5">
    <location>
        <begin position="1"/>
        <end position="48"/>
    </location>
</feature>
<feature type="region of interest" description="Disordered" evidence="5">
    <location>
        <begin position="1006"/>
        <end position="1032"/>
    </location>
</feature>
<dbReference type="InterPro" id="IPR040169">
    <property type="entry name" value="SUGP1/2"/>
</dbReference>
<feature type="compositionally biased region" description="Basic and acidic residues" evidence="5">
    <location>
        <begin position="214"/>
        <end position="224"/>
    </location>
</feature>
<protein>
    <recommendedName>
        <fullName evidence="6">G-patch domain-containing protein</fullName>
    </recommendedName>
</protein>
<feature type="compositionally biased region" description="Low complexity" evidence="5">
    <location>
        <begin position="349"/>
        <end position="377"/>
    </location>
</feature>
<feature type="compositionally biased region" description="Low complexity" evidence="5">
    <location>
        <begin position="385"/>
        <end position="395"/>
    </location>
</feature>
<sequence>KFGAQPTKTVMAQAFEAEDDRDQHNNSSDDQRSKMSKKKDHKDFSKAKVLDVNAHEKFLEEKLRQYKEKQDVQTKAETTNMTKSASETNTARLLGKSSGAKSVSNFFSNDGSFLDQFRKMTGQNNAGVMKKETSSGSKALLQSKVKEDSKQSIKLDSLKYHKQPGRAIMLPSFKGVGSSTQAAKKEVQEIKQEVKEEKDISSSGFGTFNKGQIEKMETKSDKAPSTESQTAPLDSSCETVTVNSNGNSHLSLYKSIHANLSSPSLETETNQTTVSAMMPIPESSTASLQSYTYLPTSVTPTQYVFQQALSTDADHPGTTTSLQTLQHLSQQPPPQSLQQLPQQPPPQPLQQIPLQPPSQSIQQMPQQPPIQALQQVPQQPPPQPLQTIPQQPPLQHVPQQFPQLIQQPPLQQLIQQPPPQQLHQPPQLLQQQPPSHLSQQNTQQVVYVSQQSALYMTSTVVLTEPPPSAPNTSGLVLQTQVSPAPQTFATTYPLHQPTAYNIQQPLDPAQSALYSTPISSSPVVPNLYSGPPPPHTSTSMYGSLAGLPTSSSEVGVSIAPPPAPVVSQPDLNMYGSAPGVHVVKQEAGMYGSTTVQQDLGMYGPVPVKRELGMYGSPLPKPEVGMYRPGFVKKDPEEEYDPAAPTDDAEGSGSGALHIGSGKTLTNRGQKSTIFSDGSPVCPPANPEMLKVLEQLAVRVMLSGPGEEENALQQHAGDPNYRFLHDKNSDEYKYFQWKVFSFSKRPVKGETGDADREDEGGDQDPRQPVRKKRRSRWGEQKATLAQPGVVAPTVGPPGVVVPTLGRPGVLGVGPSAPGVVTNIQLGGPVTIQQQPGTSQALQSSESTDMTSYARKVIGSDSISAEQLKQIKEQQEMNFMYELVMAQKKMKERALMSEIEGIKVKRKYEYDSDEETEGGTWEHKQRAREMDETKKWAEKLTSGARGKHFLGDFLPPEELEKFLETFKALKEGREPDYSDYKEFQLTCENMGYQMLVKLGWTEGAGLGSQGQGITKPVNKGNTSVDGRGIGVERPAELTKEDDEYDAYRKRMMLAYRFRPNPLNNPRRPYY</sequence>
<dbReference type="AlphaFoldDB" id="A0AAE0Y4W5"/>
<dbReference type="PANTHER" id="PTHR23340:SF0">
    <property type="entry name" value="SURP AND G-PATCH DOMAIN-CONTAINING PROTEIN 1 ISOFORM X1"/>
    <property type="match status" value="1"/>
</dbReference>
<name>A0AAE0Y4W5_9GAST</name>
<evidence type="ECO:0000256" key="3">
    <source>
        <dbReference type="ARBA" id="ARBA00023187"/>
    </source>
</evidence>
<evidence type="ECO:0000313" key="8">
    <source>
        <dbReference type="Proteomes" id="UP001283361"/>
    </source>
</evidence>
<dbReference type="PROSITE" id="PS50174">
    <property type="entry name" value="G_PATCH"/>
    <property type="match status" value="1"/>
</dbReference>
<evidence type="ECO:0000256" key="2">
    <source>
        <dbReference type="ARBA" id="ARBA00022664"/>
    </source>
</evidence>
<feature type="region of interest" description="Disordered" evidence="5">
    <location>
        <begin position="745"/>
        <end position="784"/>
    </location>
</feature>
<feature type="compositionally biased region" description="Basic and acidic residues" evidence="5">
    <location>
        <begin position="21"/>
        <end position="33"/>
    </location>
</feature>
<feature type="region of interest" description="Disordered" evidence="5">
    <location>
        <begin position="214"/>
        <end position="237"/>
    </location>
</feature>
<feature type="compositionally biased region" description="Low complexity" evidence="5">
    <location>
        <begin position="416"/>
        <end position="440"/>
    </location>
</feature>
<feature type="region of interest" description="Disordered" evidence="5">
    <location>
        <begin position="67"/>
        <end position="90"/>
    </location>
</feature>
<dbReference type="GO" id="GO:0006397">
    <property type="term" value="P:mRNA processing"/>
    <property type="evidence" value="ECO:0007669"/>
    <property type="project" value="UniProtKB-KW"/>
</dbReference>
<dbReference type="InterPro" id="IPR000061">
    <property type="entry name" value="Surp"/>
</dbReference>
<feature type="non-terminal residue" evidence="7">
    <location>
        <position position="1068"/>
    </location>
</feature>
<dbReference type="SUPFAM" id="SSF109905">
    <property type="entry name" value="Surp module (SWAP domain)"/>
    <property type="match status" value="1"/>
</dbReference>
<dbReference type="Proteomes" id="UP001283361">
    <property type="component" value="Unassembled WGS sequence"/>
</dbReference>
<evidence type="ECO:0000256" key="1">
    <source>
        <dbReference type="ARBA" id="ARBA00004123"/>
    </source>
</evidence>
<evidence type="ECO:0000256" key="4">
    <source>
        <dbReference type="ARBA" id="ARBA00023242"/>
    </source>
</evidence>
<dbReference type="PANTHER" id="PTHR23340">
    <property type="entry name" value="ARGININE/SERINE RICH SPLICING FACTOR SF4/14"/>
    <property type="match status" value="1"/>
</dbReference>
<feature type="compositionally biased region" description="Polar residues" evidence="5">
    <location>
        <begin position="1"/>
        <end position="10"/>
    </location>
</feature>
<dbReference type="GO" id="GO:0003723">
    <property type="term" value="F:RNA binding"/>
    <property type="evidence" value="ECO:0007669"/>
    <property type="project" value="InterPro"/>
</dbReference>
<feature type="compositionally biased region" description="Polar residues" evidence="5">
    <location>
        <begin position="225"/>
        <end position="237"/>
    </location>
</feature>
<comment type="subcellular location">
    <subcellularLocation>
        <location evidence="1">Nucleus</location>
    </subcellularLocation>
</comment>
<feature type="region of interest" description="Disordered" evidence="5">
    <location>
        <begin position="126"/>
        <end position="145"/>
    </location>
</feature>
<evidence type="ECO:0000313" key="7">
    <source>
        <dbReference type="EMBL" id="KAK3732114.1"/>
    </source>
</evidence>
<comment type="caution">
    <text evidence="7">The sequence shown here is derived from an EMBL/GenBank/DDBJ whole genome shotgun (WGS) entry which is preliminary data.</text>
</comment>
<feature type="compositionally biased region" description="Polar residues" evidence="5">
    <location>
        <begin position="662"/>
        <end position="675"/>
    </location>
</feature>